<dbReference type="SUPFAM" id="SSF55048">
    <property type="entry name" value="Probable ACP-binding domain of malonyl-CoA ACP transacylase"/>
    <property type="match status" value="1"/>
</dbReference>
<organism evidence="9 10">
    <name type="scientific">Reyranella soli</name>
    <dbReference type="NCBI Taxonomy" id="1230389"/>
    <lineage>
        <taxon>Bacteria</taxon>
        <taxon>Pseudomonadati</taxon>
        <taxon>Pseudomonadota</taxon>
        <taxon>Alphaproteobacteria</taxon>
        <taxon>Hyphomicrobiales</taxon>
        <taxon>Reyranellaceae</taxon>
        <taxon>Reyranella</taxon>
    </lineage>
</organism>
<dbReference type="InterPro" id="IPR018201">
    <property type="entry name" value="Ketoacyl_synth_AS"/>
</dbReference>
<dbReference type="GO" id="GO:0004315">
    <property type="term" value="F:3-oxoacyl-[acyl-carrier-protein] synthase activity"/>
    <property type="evidence" value="ECO:0007669"/>
    <property type="project" value="InterPro"/>
</dbReference>
<dbReference type="Gene3D" id="3.40.47.10">
    <property type="match status" value="1"/>
</dbReference>
<dbReference type="GO" id="GO:0005886">
    <property type="term" value="C:plasma membrane"/>
    <property type="evidence" value="ECO:0007669"/>
    <property type="project" value="TreeGrafter"/>
</dbReference>
<dbReference type="AlphaFoldDB" id="A0A512N7U4"/>
<dbReference type="InterPro" id="IPR016035">
    <property type="entry name" value="Acyl_Trfase/lysoPLipase"/>
</dbReference>
<keyword evidence="3" id="KW-0808">Transferase</keyword>
<keyword evidence="10" id="KW-1185">Reference proteome</keyword>
<dbReference type="InterPro" id="IPR014043">
    <property type="entry name" value="Acyl_transferase_dom"/>
</dbReference>
<dbReference type="Proteomes" id="UP000321058">
    <property type="component" value="Unassembled WGS sequence"/>
</dbReference>
<evidence type="ECO:0000256" key="5">
    <source>
        <dbReference type="ARBA" id="ARBA00023098"/>
    </source>
</evidence>
<dbReference type="Gene3D" id="3.30.70.3290">
    <property type="match status" value="1"/>
</dbReference>
<reference evidence="9 10" key="1">
    <citation type="submission" date="2019-07" db="EMBL/GenBank/DDBJ databases">
        <title>Whole genome shotgun sequence of Reyranella soli NBRC 108950.</title>
        <authorList>
            <person name="Hosoyama A."/>
            <person name="Uohara A."/>
            <person name="Ohji S."/>
            <person name="Ichikawa N."/>
        </authorList>
    </citation>
    <scope>NUCLEOTIDE SEQUENCE [LARGE SCALE GENOMIC DNA]</scope>
    <source>
        <strain evidence="9 10">NBRC 108950</strain>
    </source>
</reference>
<keyword evidence="6" id="KW-0511">Multifunctional enzyme</keyword>
<dbReference type="Pfam" id="PF22621">
    <property type="entry name" value="CurL-like_PKS_C"/>
    <property type="match status" value="1"/>
</dbReference>
<keyword evidence="5" id="KW-0443">Lipid metabolism</keyword>
<evidence type="ECO:0000256" key="6">
    <source>
        <dbReference type="ARBA" id="ARBA00023268"/>
    </source>
</evidence>
<dbReference type="Pfam" id="PF00698">
    <property type="entry name" value="Acyl_transf_1"/>
    <property type="match status" value="1"/>
</dbReference>
<dbReference type="InterPro" id="IPR009081">
    <property type="entry name" value="PP-bd_ACP"/>
</dbReference>
<dbReference type="InterPro" id="IPR020841">
    <property type="entry name" value="PKS_Beta-ketoAc_synthase_dom"/>
</dbReference>
<keyword evidence="1" id="KW-0596">Phosphopantetheine</keyword>
<evidence type="ECO:0000256" key="2">
    <source>
        <dbReference type="ARBA" id="ARBA00022553"/>
    </source>
</evidence>
<feature type="domain" description="Ketosynthase family 3 (KS3)" evidence="8">
    <location>
        <begin position="5"/>
        <end position="437"/>
    </location>
</feature>
<dbReference type="InterPro" id="IPR001227">
    <property type="entry name" value="Ac_transferase_dom_sf"/>
</dbReference>
<dbReference type="InterPro" id="IPR050091">
    <property type="entry name" value="PKS_NRPS_Biosynth_Enz"/>
</dbReference>
<dbReference type="Pfam" id="PF00109">
    <property type="entry name" value="ketoacyl-synt"/>
    <property type="match status" value="1"/>
</dbReference>
<dbReference type="Gene3D" id="3.40.366.10">
    <property type="entry name" value="Malonyl-Coenzyme A Acyl Carrier Protein, domain 2"/>
    <property type="match status" value="1"/>
</dbReference>
<dbReference type="PROSITE" id="PS52004">
    <property type="entry name" value="KS3_2"/>
    <property type="match status" value="1"/>
</dbReference>
<dbReference type="FunFam" id="3.40.47.10:FF:000042">
    <property type="entry name" value="Polyketide synthase Pks13"/>
    <property type="match status" value="1"/>
</dbReference>
<dbReference type="CDD" id="cd00833">
    <property type="entry name" value="PKS"/>
    <property type="match status" value="1"/>
</dbReference>
<dbReference type="InterPro" id="IPR036736">
    <property type="entry name" value="ACP-like_sf"/>
</dbReference>
<dbReference type="GO" id="GO:0005737">
    <property type="term" value="C:cytoplasm"/>
    <property type="evidence" value="ECO:0007669"/>
    <property type="project" value="TreeGrafter"/>
</dbReference>
<dbReference type="InterPro" id="IPR016039">
    <property type="entry name" value="Thiolase-like"/>
</dbReference>
<evidence type="ECO:0000313" key="10">
    <source>
        <dbReference type="Proteomes" id="UP000321058"/>
    </source>
</evidence>
<dbReference type="InterPro" id="IPR016036">
    <property type="entry name" value="Malonyl_transacylase_ACP-bd"/>
</dbReference>
<sequence>MSLPDNAIAIVGMAGRFPGADDVRQFWTNMRSGVTSITRFSDAELEDSFPDEVRNAPNFVRARAILRDVDRFDADFFGMLPKVAAFTDPQHRLLLECSWAALEDAGCDPARFPGAIGVFAGSSMSTYLLTNVLAGELDPERFASDYQVGFYDALLGALPDTLATRVAYKLNLRGPAITVQSACSTSLLAIAQACQSLLLGQSDMALAGGVSITFPQKRGYLHQEGGMVSADGICRPFDDDATGTVFGDGVAIVALKRLADAMDDRDHIYAVIRGTAVNNDGSGKVGFTAPSAQGQAEAIATALAVAAVDAGSIGYVECHGTATPLGDPIELAGLQQGFGMHRVDRPTCAIGSAKANIGHLDAAAGVVGLIRAALTLHHGEIPPLANFRRLNRHIDASNSPFYFPTTAQPWSSGDGPRRAGVSSFGVGGTNVHAVLEEAPRIARATASARRHYVLPLSARDDVALRTSATALADDLAGRPDVDFDDVAFTLQAGRRAFEQRTAIVATSREQAIQALHALPATIRTAENAVPLVFMFPGQGAQLPGMARDLYEPHASFRALIDQGIEIATPFVGTGLREQLLQPDARGGDATGLVQPALFIFEYAQARLWMEWGLEPTSMVGHSVGEFVAACLAGVFSFEEGCRLVAARARVMQALPPGAMLAVRLPEQELKAELGDGLDLAAVNAPSLCVAAGTVREIEALEARLAGRDVPCRRLSVSHAFHSRAVEPALAEIALSAKTIRLHPPIVPFVSSVTGRWITATEAVDPQYWVRHCRAPVQFAAALATAARDGRPYLLEIGPGRTLSSLAPQIVDRAALRGVITSMPEPDTGDLSDAAGAVWSAGLPLDWNAAGSRGHRISLPTYPFQRSRHWIEPAPWHAPPAARPVAPVASSPMPAPPAAALVTQIVEIFRDLSGVTDIDPEADFIVQGFDSLLLGQAARAIEKKFQTKISFRQLLNETPSAATLADHLASILPA</sequence>
<evidence type="ECO:0000256" key="4">
    <source>
        <dbReference type="ARBA" id="ARBA00022832"/>
    </source>
</evidence>
<dbReference type="SUPFAM" id="SSF53901">
    <property type="entry name" value="Thiolase-like"/>
    <property type="match status" value="1"/>
</dbReference>
<evidence type="ECO:0000259" key="8">
    <source>
        <dbReference type="PROSITE" id="PS52004"/>
    </source>
</evidence>
<evidence type="ECO:0000313" key="9">
    <source>
        <dbReference type="EMBL" id="GEP55042.1"/>
    </source>
</evidence>
<gene>
    <name evidence="9" type="ORF">RSO01_22080</name>
</gene>
<dbReference type="SMART" id="SM00827">
    <property type="entry name" value="PKS_AT"/>
    <property type="match status" value="1"/>
</dbReference>
<dbReference type="SUPFAM" id="SSF47336">
    <property type="entry name" value="ACP-like"/>
    <property type="match status" value="1"/>
</dbReference>
<dbReference type="Pfam" id="PF02801">
    <property type="entry name" value="Ketoacyl-synt_C"/>
    <property type="match status" value="1"/>
</dbReference>
<keyword evidence="4" id="KW-0276">Fatty acid metabolism</keyword>
<dbReference type="RefSeq" id="WP_246158299.1">
    <property type="nucleotide sequence ID" value="NZ_BKAJ01000033.1"/>
</dbReference>
<dbReference type="Pfam" id="PF00550">
    <property type="entry name" value="PP-binding"/>
    <property type="match status" value="1"/>
</dbReference>
<evidence type="ECO:0000259" key="7">
    <source>
        <dbReference type="PROSITE" id="PS50075"/>
    </source>
</evidence>
<dbReference type="EMBL" id="BKAJ01000033">
    <property type="protein sequence ID" value="GEP55042.1"/>
    <property type="molecule type" value="Genomic_DNA"/>
</dbReference>
<keyword evidence="2" id="KW-0597">Phosphoprotein</keyword>
<dbReference type="GO" id="GO:0071770">
    <property type="term" value="P:DIM/DIP cell wall layer assembly"/>
    <property type="evidence" value="ECO:0007669"/>
    <property type="project" value="TreeGrafter"/>
</dbReference>
<dbReference type="PANTHER" id="PTHR43775">
    <property type="entry name" value="FATTY ACID SYNTHASE"/>
    <property type="match status" value="1"/>
</dbReference>
<dbReference type="PROSITE" id="PS00606">
    <property type="entry name" value="KS3_1"/>
    <property type="match status" value="1"/>
</dbReference>
<dbReference type="PANTHER" id="PTHR43775:SF37">
    <property type="entry name" value="SI:DKEY-61P9.11"/>
    <property type="match status" value="1"/>
</dbReference>
<accession>A0A512N7U4</accession>
<dbReference type="SUPFAM" id="SSF52151">
    <property type="entry name" value="FabD/lysophospholipase-like"/>
    <property type="match status" value="1"/>
</dbReference>
<feature type="domain" description="Carrier" evidence="7">
    <location>
        <begin position="895"/>
        <end position="971"/>
    </location>
</feature>
<proteinExistence type="predicted"/>
<dbReference type="SMART" id="SM00825">
    <property type="entry name" value="PKS_KS"/>
    <property type="match status" value="1"/>
</dbReference>
<evidence type="ECO:0000256" key="1">
    <source>
        <dbReference type="ARBA" id="ARBA00022450"/>
    </source>
</evidence>
<comment type="caution">
    <text evidence="9">The sequence shown here is derived from an EMBL/GenBank/DDBJ whole genome shotgun (WGS) entry which is preliminary data.</text>
</comment>
<dbReference type="InterPro" id="IPR014030">
    <property type="entry name" value="Ketoacyl_synth_N"/>
</dbReference>
<name>A0A512N7U4_9HYPH</name>
<dbReference type="PROSITE" id="PS50075">
    <property type="entry name" value="CARRIER"/>
    <property type="match status" value="1"/>
</dbReference>
<evidence type="ECO:0000256" key="3">
    <source>
        <dbReference type="ARBA" id="ARBA00022679"/>
    </source>
</evidence>
<dbReference type="GO" id="GO:0004312">
    <property type="term" value="F:fatty acid synthase activity"/>
    <property type="evidence" value="ECO:0007669"/>
    <property type="project" value="TreeGrafter"/>
</dbReference>
<dbReference type="InterPro" id="IPR014031">
    <property type="entry name" value="Ketoacyl_synth_C"/>
</dbReference>
<dbReference type="GO" id="GO:0006633">
    <property type="term" value="P:fatty acid biosynthetic process"/>
    <property type="evidence" value="ECO:0007669"/>
    <property type="project" value="InterPro"/>
</dbReference>
<protein>
    <submittedName>
        <fullName evidence="9">Uncharacterized protein</fullName>
    </submittedName>
</protein>
<dbReference type="Gene3D" id="1.10.1200.10">
    <property type="entry name" value="ACP-like"/>
    <property type="match status" value="1"/>
</dbReference>